<evidence type="ECO:0000256" key="1">
    <source>
        <dbReference type="SAM" id="Phobius"/>
    </source>
</evidence>
<dbReference type="AlphaFoldDB" id="A0A1N7EDV5"/>
<evidence type="ECO:0000313" key="2">
    <source>
        <dbReference type="EMBL" id="SIR86267.1"/>
    </source>
</evidence>
<keyword evidence="1" id="KW-0812">Transmembrane</keyword>
<dbReference type="EMBL" id="FTNU01000004">
    <property type="protein sequence ID" value="SIR86267.1"/>
    <property type="molecule type" value="Genomic_DNA"/>
</dbReference>
<evidence type="ECO:0000313" key="3">
    <source>
        <dbReference type="Proteomes" id="UP000187495"/>
    </source>
</evidence>
<feature type="transmembrane region" description="Helical" evidence="1">
    <location>
        <begin position="128"/>
        <end position="149"/>
    </location>
</feature>
<dbReference type="RefSeq" id="WP_143821495.1">
    <property type="nucleotide sequence ID" value="NZ_FTNU01000004.1"/>
</dbReference>
<evidence type="ECO:0008006" key="4">
    <source>
        <dbReference type="Google" id="ProtNLM"/>
    </source>
</evidence>
<keyword evidence="3" id="KW-1185">Reference proteome</keyword>
<proteinExistence type="predicted"/>
<protein>
    <recommendedName>
        <fullName evidence="4">Preprotein translocase subunit SecA</fullName>
    </recommendedName>
</protein>
<reference evidence="3" key="1">
    <citation type="submission" date="2017-01" db="EMBL/GenBank/DDBJ databases">
        <authorList>
            <person name="Varghese N."/>
            <person name="Submissions S."/>
        </authorList>
    </citation>
    <scope>NUCLEOTIDE SEQUENCE [LARGE SCALE GENOMIC DNA]</scope>
    <source>
        <strain evidence="3">DSM 21768</strain>
    </source>
</reference>
<gene>
    <name evidence="2" type="ORF">SAMN02745664_10491</name>
</gene>
<dbReference type="Proteomes" id="UP000187495">
    <property type="component" value="Unassembled WGS sequence"/>
</dbReference>
<keyword evidence="1" id="KW-1133">Transmembrane helix</keyword>
<sequence>MNTEQRSTPTLDTLSMPQQTDLPDGVIPFYGTAKAPERRPSRTKLGYDILMLLLLLVDLALILTDTILTSGIAHSLAQWLNLSAVLVNYQQNYHDSIATIGGFFTLFWLGELLVRWGLAIYARTYYRWFFFPFVHWYEVLGVIPALRILRLLRVVVIVRRLHRLGIQIVPQRWIQSAQFYYHVLLEELSDRVILTAIDNFRTQLHQPTGKHGQLLQQTIAANRSQIETAILELLRRELTPRLQAALLAEQGERLSASVGAAVEQALDDTPELRKYLKLIPIAGGMIESQIHSVGRSIGKQVTTAINQHLFADETLDGLMRAIAHGISQIDTTHPQVQTLVAEVVELSLSAFEEQIKIQQWKHRQQLP</sequence>
<name>A0A1N7EDV5_9GAMM</name>
<accession>A0A1N7EDV5</accession>
<organism evidence="2 3">
    <name type="scientific">Moraxella cuniculi DSM 21768</name>
    <dbReference type="NCBI Taxonomy" id="1122245"/>
    <lineage>
        <taxon>Bacteria</taxon>
        <taxon>Pseudomonadati</taxon>
        <taxon>Pseudomonadota</taxon>
        <taxon>Gammaproteobacteria</taxon>
        <taxon>Moraxellales</taxon>
        <taxon>Moraxellaceae</taxon>
        <taxon>Moraxella</taxon>
    </lineage>
</organism>
<feature type="transmembrane region" description="Helical" evidence="1">
    <location>
        <begin position="49"/>
        <end position="77"/>
    </location>
</feature>
<dbReference type="STRING" id="34061.B0189_06800"/>
<feature type="transmembrane region" description="Helical" evidence="1">
    <location>
        <begin position="97"/>
        <end position="116"/>
    </location>
</feature>
<keyword evidence="1" id="KW-0472">Membrane</keyword>